<dbReference type="InterPro" id="IPR016197">
    <property type="entry name" value="Chromo-like_dom_sf"/>
</dbReference>
<feature type="compositionally biased region" description="Polar residues" evidence="2">
    <location>
        <begin position="461"/>
        <end position="471"/>
    </location>
</feature>
<dbReference type="InterPro" id="IPR017956">
    <property type="entry name" value="AT_hook_DNA-bd_motif"/>
</dbReference>
<feature type="region of interest" description="Disordered" evidence="2">
    <location>
        <begin position="1"/>
        <end position="100"/>
    </location>
</feature>
<dbReference type="InterPro" id="IPR000953">
    <property type="entry name" value="Chromo/chromo_shadow_dom"/>
</dbReference>
<gene>
    <name evidence="4" type="ORF">IWX90DRAFT_19647</name>
</gene>
<evidence type="ECO:0000313" key="4">
    <source>
        <dbReference type="EMBL" id="KAK8177461.1"/>
    </source>
</evidence>
<feature type="compositionally biased region" description="Polar residues" evidence="2">
    <location>
        <begin position="354"/>
        <end position="363"/>
    </location>
</feature>
<dbReference type="EMBL" id="JBBWUH010000001">
    <property type="protein sequence ID" value="KAK8177461.1"/>
    <property type="molecule type" value="Genomic_DNA"/>
</dbReference>
<evidence type="ECO:0000256" key="1">
    <source>
        <dbReference type="ARBA" id="ARBA00011353"/>
    </source>
</evidence>
<dbReference type="SUPFAM" id="SSF54160">
    <property type="entry name" value="Chromo domain-like"/>
    <property type="match status" value="1"/>
</dbReference>
<keyword evidence="5" id="KW-1185">Reference proteome</keyword>
<dbReference type="CDD" id="cd00024">
    <property type="entry name" value="CD_CSD"/>
    <property type="match status" value="1"/>
</dbReference>
<feature type="compositionally biased region" description="Polar residues" evidence="2">
    <location>
        <begin position="1"/>
        <end position="11"/>
    </location>
</feature>
<feature type="region of interest" description="Disordered" evidence="2">
    <location>
        <begin position="704"/>
        <end position="727"/>
    </location>
</feature>
<proteinExistence type="predicted"/>
<feature type="compositionally biased region" description="Polar residues" evidence="2">
    <location>
        <begin position="64"/>
        <end position="81"/>
    </location>
</feature>
<feature type="compositionally biased region" description="Polar residues" evidence="2">
    <location>
        <begin position="383"/>
        <end position="395"/>
    </location>
</feature>
<feature type="compositionally biased region" description="Basic residues" evidence="2">
    <location>
        <begin position="254"/>
        <end position="263"/>
    </location>
</feature>
<feature type="region of interest" description="Disordered" evidence="2">
    <location>
        <begin position="547"/>
        <end position="613"/>
    </location>
</feature>
<dbReference type="Proteomes" id="UP001456524">
    <property type="component" value="Unassembled WGS sequence"/>
</dbReference>
<dbReference type="PROSITE" id="PS50013">
    <property type="entry name" value="CHROMO_2"/>
    <property type="match status" value="1"/>
</dbReference>
<accession>A0ABR1Y6T7</accession>
<sequence>MGVGDQQQEQSLPPAFPEIKRRPQKVDQCPKRSPLLPTFRMRKRSRRFVSVPRHMSGLTPGHGRTSSLHQQPKPSTMTSDAPSPRPRKRQRSSQELKLVEDHARVNGGVEPPLPYVRRSSISPVRPTLSDRVPIADATTTIVSRRYRNGSGEPIYTVRIERADQDGDTEPEEREVVLDDIEDYVSPAELERFELTWFDPDEVMPGYVVGAAGVERTQMWETPSSTGEDDERPRSAASNIKKKKPSRAFVDKLPSAKRRGRPPKKTAAIMGVGPANGAVDGVSESNGSDRGAPYDFDNREDEVDPANVRGTATTATPGSVRGVGGYVLIPSRASSAASSQRKAGPVATAKKPSLTPVSSASVSQEPEDLLPGFNPRRTKEDHTNSQYSTTSASPNITPRKRGRPPKSAAAHKSIGSLLAYVESDEWVRDSNASKSPCPEEPLREPETNTAAEKVTGNGEEPSAQQSERQTTALPHPPPQPQPASNLPETPTRRPVEIIEISSSSDSSDDERDVCFGPTEEQRRDPRYADIIRSAEAIRLAEARHRETRENIETIGQNLEVNRQGQSGAARPSNAPRTLNAPRPSNASRHSDAPRPRTPPRQKSPTPGPANPSPAQQIVARTMVPSLPPGATKETAICLDDDDEFDEEKEYHFSKVVDLKVVDGKVHYLVQWDEDPCPPPDYSWYAEEDLGPHAFNMVETLISEKLRRPSSPATMERDKERLLRHRPTR</sequence>
<feature type="region of interest" description="Disordered" evidence="2">
    <location>
        <begin position="217"/>
        <end position="411"/>
    </location>
</feature>
<evidence type="ECO:0000256" key="2">
    <source>
        <dbReference type="SAM" id="MobiDB-lite"/>
    </source>
</evidence>
<name>A0ABR1Y6T7_9PEZI</name>
<feature type="region of interest" description="Disordered" evidence="2">
    <location>
        <begin position="424"/>
        <end position="528"/>
    </location>
</feature>
<evidence type="ECO:0000259" key="3">
    <source>
        <dbReference type="PROSITE" id="PS50013"/>
    </source>
</evidence>
<dbReference type="Gene3D" id="2.40.50.40">
    <property type="match status" value="1"/>
</dbReference>
<dbReference type="SMART" id="SM00384">
    <property type="entry name" value="AT_hook"/>
    <property type="match status" value="2"/>
</dbReference>
<comment type="caution">
    <text evidence="4">The sequence shown here is derived from an EMBL/GenBank/DDBJ whole genome shotgun (WGS) entry which is preliminary data.</text>
</comment>
<feature type="compositionally biased region" description="Basic and acidic residues" evidence="2">
    <location>
        <begin position="518"/>
        <end position="528"/>
    </location>
</feature>
<organism evidence="4 5">
    <name type="scientific">Phyllosticta citrichinensis</name>
    <dbReference type="NCBI Taxonomy" id="1130410"/>
    <lineage>
        <taxon>Eukaryota</taxon>
        <taxon>Fungi</taxon>
        <taxon>Dikarya</taxon>
        <taxon>Ascomycota</taxon>
        <taxon>Pezizomycotina</taxon>
        <taxon>Dothideomycetes</taxon>
        <taxon>Dothideomycetes incertae sedis</taxon>
        <taxon>Botryosphaeriales</taxon>
        <taxon>Phyllostictaceae</taxon>
        <taxon>Phyllosticta</taxon>
    </lineage>
</organism>
<protein>
    <recommendedName>
        <fullName evidence="3">Chromo domain-containing protein</fullName>
    </recommendedName>
</protein>
<feature type="compositionally biased region" description="Basic and acidic residues" evidence="2">
    <location>
        <begin position="18"/>
        <end position="30"/>
    </location>
</feature>
<feature type="domain" description="Chromo" evidence="3">
    <location>
        <begin position="649"/>
        <end position="711"/>
    </location>
</feature>
<comment type="subunit">
    <text evidence="1">Component of the NuA4 histone acetyltransferase complex.</text>
</comment>
<feature type="compositionally biased region" description="Polar residues" evidence="2">
    <location>
        <begin position="552"/>
        <end position="565"/>
    </location>
</feature>
<reference evidence="4 5" key="1">
    <citation type="journal article" date="2022" name="G3 (Bethesda)">
        <title>Enemy or ally: a genomic approach to elucidate the lifestyle of Phyllosticta citrichinaensis.</title>
        <authorList>
            <person name="Buijs V.A."/>
            <person name="Groenewald J.Z."/>
            <person name="Haridas S."/>
            <person name="LaButti K.M."/>
            <person name="Lipzen A."/>
            <person name="Martin F.M."/>
            <person name="Barry K."/>
            <person name="Grigoriev I.V."/>
            <person name="Crous P.W."/>
            <person name="Seidl M.F."/>
        </authorList>
    </citation>
    <scope>NUCLEOTIDE SEQUENCE [LARGE SCALE GENOMIC DNA]</scope>
    <source>
        <strain evidence="4 5">CBS 129764</strain>
    </source>
</reference>
<evidence type="ECO:0000313" key="5">
    <source>
        <dbReference type="Proteomes" id="UP001456524"/>
    </source>
</evidence>